<dbReference type="InterPro" id="IPR009057">
    <property type="entry name" value="Homeodomain-like_sf"/>
</dbReference>
<evidence type="ECO:0000256" key="2">
    <source>
        <dbReference type="ARBA" id="ARBA00023125"/>
    </source>
</evidence>
<dbReference type="PANTHER" id="PTHR24329">
    <property type="entry name" value="HOMEOBOX PROTEIN ARISTALESS"/>
    <property type="match status" value="1"/>
</dbReference>
<protein>
    <recommendedName>
        <fullName evidence="8">Homeobox domain-containing protein</fullName>
    </recommendedName>
</protein>
<dbReference type="InterPro" id="IPR050649">
    <property type="entry name" value="Paired_Homeobox_TFs"/>
</dbReference>
<evidence type="ECO:0000313" key="10">
    <source>
        <dbReference type="Proteomes" id="UP000823941"/>
    </source>
</evidence>
<feature type="region of interest" description="Disordered" evidence="7">
    <location>
        <begin position="151"/>
        <end position="202"/>
    </location>
</feature>
<evidence type="ECO:0000256" key="6">
    <source>
        <dbReference type="RuleBase" id="RU000682"/>
    </source>
</evidence>
<evidence type="ECO:0000313" key="9">
    <source>
        <dbReference type="EMBL" id="KAG7305738.1"/>
    </source>
</evidence>
<keyword evidence="2 5" id="KW-0238">DNA-binding</keyword>
<feature type="DNA-binding region" description="Homeobox" evidence="5">
    <location>
        <begin position="93"/>
        <end position="152"/>
    </location>
</feature>
<sequence>MEYGYLSGAGGGFDAGCLGGGELAWGELASCGQMSQAYRYQGRYQAPPPQCAPRQDAAMRNHHIFPPAMNLQPGLPYKVYGGHEGSLTEKRKQRRIRTTFTSAQLKELERAFQETHYPDIYTREEIAMKIDLTEARVQVWFQNRRAKFRKQERLAQQKAGESPVKAEGKRDKGASPEPAPPAAPQPAHHALPHLSPPDLKPITSAANKLCEELNGGGGGGGGGAGAGKWGGGCGLLRQPSGFPLLGVAPPNYLLSDHLGPLAKTNNHLF</sequence>
<evidence type="ECO:0000256" key="3">
    <source>
        <dbReference type="ARBA" id="ARBA00023155"/>
    </source>
</evidence>
<feature type="domain" description="Homeobox" evidence="8">
    <location>
        <begin position="91"/>
        <end position="151"/>
    </location>
</feature>
<evidence type="ECO:0000256" key="4">
    <source>
        <dbReference type="ARBA" id="ARBA00023242"/>
    </source>
</evidence>
<comment type="subcellular location">
    <subcellularLocation>
        <location evidence="1 5 6">Nucleus</location>
    </subcellularLocation>
</comment>
<dbReference type="InterPro" id="IPR001356">
    <property type="entry name" value="HD"/>
</dbReference>
<dbReference type="SMART" id="SM00389">
    <property type="entry name" value="HOX"/>
    <property type="match status" value="1"/>
</dbReference>
<dbReference type="PROSITE" id="PS50071">
    <property type="entry name" value="HOMEOBOX_2"/>
    <property type="match status" value="1"/>
</dbReference>
<dbReference type="CDD" id="cd00086">
    <property type="entry name" value="homeodomain"/>
    <property type="match status" value="1"/>
</dbReference>
<dbReference type="Pfam" id="PF00046">
    <property type="entry name" value="Homeodomain"/>
    <property type="match status" value="1"/>
</dbReference>
<dbReference type="InterPro" id="IPR017970">
    <property type="entry name" value="Homeobox_CS"/>
</dbReference>
<evidence type="ECO:0000256" key="7">
    <source>
        <dbReference type="SAM" id="MobiDB-lite"/>
    </source>
</evidence>
<feature type="compositionally biased region" description="Basic and acidic residues" evidence="7">
    <location>
        <begin position="164"/>
        <end position="174"/>
    </location>
</feature>
<proteinExistence type="predicted"/>
<dbReference type="Proteomes" id="UP000823941">
    <property type="component" value="Chromosome 13"/>
</dbReference>
<dbReference type="PROSITE" id="PS00027">
    <property type="entry name" value="HOMEOBOX_1"/>
    <property type="match status" value="1"/>
</dbReference>
<reference evidence="9 10" key="1">
    <citation type="submission" date="2021-06" db="EMBL/GenBank/DDBJ databases">
        <title>A haploid diamondback moth (Plutella xylostella L.) genome assembly resolves 31 chromosomes and identifies a diamide resistance mutation.</title>
        <authorList>
            <person name="Ward C.M."/>
            <person name="Perry K.D."/>
            <person name="Baker G."/>
            <person name="Powis K."/>
            <person name="Heckel D.G."/>
            <person name="Baxter S.W."/>
        </authorList>
    </citation>
    <scope>NUCLEOTIDE SEQUENCE [LARGE SCALE GENOMIC DNA]</scope>
    <source>
        <strain evidence="9 10">LV</strain>
        <tissue evidence="9">Single pupa</tissue>
    </source>
</reference>
<keyword evidence="10" id="KW-1185">Reference proteome</keyword>
<dbReference type="EMBL" id="JAHIBW010000013">
    <property type="protein sequence ID" value="KAG7305738.1"/>
    <property type="molecule type" value="Genomic_DNA"/>
</dbReference>
<dbReference type="Gene3D" id="1.10.10.60">
    <property type="entry name" value="Homeodomain-like"/>
    <property type="match status" value="1"/>
</dbReference>
<organism evidence="9 10">
    <name type="scientific">Plutella xylostella</name>
    <name type="common">Diamondback moth</name>
    <name type="synonym">Plutella maculipennis</name>
    <dbReference type="NCBI Taxonomy" id="51655"/>
    <lineage>
        <taxon>Eukaryota</taxon>
        <taxon>Metazoa</taxon>
        <taxon>Ecdysozoa</taxon>
        <taxon>Arthropoda</taxon>
        <taxon>Hexapoda</taxon>
        <taxon>Insecta</taxon>
        <taxon>Pterygota</taxon>
        <taxon>Neoptera</taxon>
        <taxon>Endopterygota</taxon>
        <taxon>Lepidoptera</taxon>
        <taxon>Glossata</taxon>
        <taxon>Ditrysia</taxon>
        <taxon>Yponomeutoidea</taxon>
        <taxon>Plutellidae</taxon>
        <taxon>Plutella</taxon>
    </lineage>
</organism>
<keyword evidence="3 5" id="KW-0371">Homeobox</keyword>
<comment type="caution">
    <text evidence="9">The sequence shown here is derived from an EMBL/GenBank/DDBJ whole genome shotgun (WGS) entry which is preliminary data.</text>
</comment>
<evidence type="ECO:0000259" key="8">
    <source>
        <dbReference type="PROSITE" id="PS50071"/>
    </source>
</evidence>
<gene>
    <name evidence="9" type="ORF">JYU34_009862</name>
</gene>
<dbReference type="SUPFAM" id="SSF46689">
    <property type="entry name" value="Homeodomain-like"/>
    <property type="match status" value="1"/>
</dbReference>
<accession>A0ABQ7QMZ5</accession>
<keyword evidence="4 5" id="KW-0539">Nucleus</keyword>
<evidence type="ECO:0000256" key="5">
    <source>
        <dbReference type="PROSITE-ProRule" id="PRU00108"/>
    </source>
</evidence>
<name>A0ABQ7QMZ5_PLUXY</name>
<dbReference type="PANTHER" id="PTHR24329:SF543">
    <property type="entry name" value="FI01017P-RELATED"/>
    <property type="match status" value="1"/>
</dbReference>
<evidence type="ECO:0000256" key="1">
    <source>
        <dbReference type="ARBA" id="ARBA00004123"/>
    </source>
</evidence>